<feature type="region of interest" description="Disordered" evidence="2">
    <location>
        <begin position="1056"/>
        <end position="1233"/>
    </location>
</feature>
<organism evidence="3 4">
    <name type="scientific">Amniculicola lignicola CBS 123094</name>
    <dbReference type="NCBI Taxonomy" id="1392246"/>
    <lineage>
        <taxon>Eukaryota</taxon>
        <taxon>Fungi</taxon>
        <taxon>Dikarya</taxon>
        <taxon>Ascomycota</taxon>
        <taxon>Pezizomycotina</taxon>
        <taxon>Dothideomycetes</taxon>
        <taxon>Pleosporomycetidae</taxon>
        <taxon>Pleosporales</taxon>
        <taxon>Amniculicolaceae</taxon>
        <taxon>Amniculicola</taxon>
    </lineage>
</organism>
<dbReference type="OrthoDB" id="1883964at2759"/>
<feature type="compositionally biased region" description="Polar residues" evidence="2">
    <location>
        <begin position="33"/>
        <end position="61"/>
    </location>
</feature>
<reference evidence="3" key="1">
    <citation type="journal article" date="2020" name="Stud. Mycol.">
        <title>101 Dothideomycetes genomes: a test case for predicting lifestyles and emergence of pathogens.</title>
        <authorList>
            <person name="Haridas S."/>
            <person name="Albert R."/>
            <person name="Binder M."/>
            <person name="Bloem J."/>
            <person name="Labutti K."/>
            <person name="Salamov A."/>
            <person name="Andreopoulos B."/>
            <person name="Baker S."/>
            <person name="Barry K."/>
            <person name="Bills G."/>
            <person name="Bluhm B."/>
            <person name="Cannon C."/>
            <person name="Castanera R."/>
            <person name="Culley D."/>
            <person name="Daum C."/>
            <person name="Ezra D."/>
            <person name="Gonzalez J."/>
            <person name="Henrissat B."/>
            <person name="Kuo A."/>
            <person name="Liang C."/>
            <person name="Lipzen A."/>
            <person name="Lutzoni F."/>
            <person name="Magnuson J."/>
            <person name="Mondo S."/>
            <person name="Nolan M."/>
            <person name="Ohm R."/>
            <person name="Pangilinan J."/>
            <person name="Park H.-J."/>
            <person name="Ramirez L."/>
            <person name="Alfaro M."/>
            <person name="Sun H."/>
            <person name="Tritt A."/>
            <person name="Yoshinaga Y."/>
            <person name="Zwiers L.-H."/>
            <person name="Turgeon B."/>
            <person name="Goodwin S."/>
            <person name="Spatafora J."/>
            <person name="Crous P."/>
            <person name="Grigoriev I."/>
        </authorList>
    </citation>
    <scope>NUCLEOTIDE SEQUENCE</scope>
    <source>
        <strain evidence="3">CBS 123094</strain>
    </source>
</reference>
<feature type="region of interest" description="Disordered" evidence="2">
    <location>
        <begin position="291"/>
        <end position="537"/>
    </location>
</feature>
<feature type="compositionally biased region" description="Polar residues" evidence="2">
    <location>
        <begin position="1082"/>
        <end position="1106"/>
    </location>
</feature>
<feature type="region of interest" description="Disordered" evidence="2">
    <location>
        <begin position="1288"/>
        <end position="1316"/>
    </location>
</feature>
<feature type="compositionally biased region" description="Basic and acidic residues" evidence="2">
    <location>
        <begin position="803"/>
        <end position="825"/>
    </location>
</feature>
<keyword evidence="4" id="KW-1185">Reference proteome</keyword>
<feature type="compositionally biased region" description="Low complexity" evidence="2">
    <location>
        <begin position="62"/>
        <end position="78"/>
    </location>
</feature>
<feature type="region of interest" description="Disordered" evidence="2">
    <location>
        <begin position="1"/>
        <end position="247"/>
    </location>
</feature>
<name>A0A6A5WNY4_9PLEO</name>
<evidence type="ECO:0000256" key="2">
    <source>
        <dbReference type="SAM" id="MobiDB-lite"/>
    </source>
</evidence>
<evidence type="ECO:0000313" key="4">
    <source>
        <dbReference type="Proteomes" id="UP000799779"/>
    </source>
</evidence>
<protein>
    <submittedName>
        <fullName evidence="3">Uncharacterized protein</fullName>
    </submittedName>
</protein>
<feature type="compositionally biased region" description="Low complexity" evidence="2">
    <location>
        <begin position="107"/>
        <end position="124"/>
    </location>
</feature>
<dbReference type="EMBL" id="ML977572">
    <property type="protein sequence ID" value="KAF2003432.1"/>
    <property type="molecule type" value="Genomic_DNA"/>
</dbReference>
<evidence type="ECO:0000256" key="1">
    <source>
        <dbReference type="SAM" id="Coils"/>
    </source>
</evidence>
<sequence>MQNYGQAPGYQRPGSTSSFGGQQSVPAAYPGTQGYQTNPPAANSQWAPPPQNAATGAGQWNQSAQQTWGQPGQQQQGGYNPSTYGAMPGGQQQQQQDHPPPPPPKPQGFAAAVQQQQTSQSYAQPPGYPAQTAQQNTGYTPQTQQTDFSQQGQSGGFQQQAGYQNPQQQYNAAAPPPPSGTPGGSYFPPAQQGRPTSVYGTDQINTYATPQSATTQQPPPNVLSPNEQQPAYIPPSLTGQGVQSYMPVNTNPAPGVYIPPPPDIPAWQQAAHAPLQGGVKKFKYTKPMVDPSFQAQGYQPLAPMQQPMQQQGQFGQPGVQPQQQYGQPVQDQFQSQGQMQQPGQYGQQTVQPQPQPQQFVPPVQQQGQFTQAQQFTQIPQGGMQQPAQQYPPQQNQYQPSPPTDQGFVQQQQNQYQPTPPTDQGFVQQQQNQYQPTPPTDQGYVQQQQTVPDPYGAQQPMQQQGWQAGHQSQGSFPGQQQPQGQDHGIQAPKPLTRTGTTPNFVSEPSPHSQPVSPVQNRQSMSFGAGQTSHLGRTGSVSSIALGALRNQQAGVRTASPAPAKVPSPPLPEEKTKFSALGMGGPSDWEHFGMGDDEIDDEDLFAKKDEPAQLDSVELPAHVPSPPSTVGEWPTPPPQPAPLNVGIQRRETFQPTPPPPRSSGTPAQLPSQPPQQGFVMGDAMVVSHSPQPGQTHPPLAQQGFVMGDAGWAPPKQGTPLQQQQQPPPPAPENNFVMGDGGWAAHSAPSQPRQQTPSQQAHQPPPPVNSSFAMGGGSWGAGQQTPTQASGGWGAQAQGPNPNHIAELKAKDDELKAKDDKLKAKDNAYERLKTDSEKEKGDLRAEFDRLRADIDNGKAHTAAEIARLTADIENTKTHASAEKTVLAEQLEAIKAASEQAKLNADALIKEKDSMIERLKEDIEGKDEVIAERDGTIAERDGIIADLKRQLDAERQKELPKPKPADLVPDIDIWYAGSLERYIGMLRIEASEPQVEDKINAFTNFLRAESGIRGLPYYDAPPPAPVVPEPVIAPHHEEPAVLARKMSNASLKKMQNIHVQVPEPQTPDGPDISPGGRPIFRRKPTLKSNESVPTEHSFSMSSEPEQFPSFNNNNNNNPILTPTSSQDDDFNKTPIQSPPEEPAPASYKAYVPPGVVQSESSHRLSMSIGAKTVLPSATPKNTDEIFFGEPAATPPSAASRPATGGTGSLGDVPVPRPLSFTPAPASQPRPLSFTPAPSAVKKAPLDVLADLLPKSPPHPGPDDRIVDIRKKAQELPSDFSFIADITSKFDKSAAQVRAKNDRERRKRQEESEEKTDQLFNDNEISYADIGDIEDEFKEKERASKAQEDRDEYKTYVEEVFDKVYDGLQEDVKTLMGLCMDTEALLHDPMSGLDSTKHIPATDCLSLLQELHGLAETRHDLIVRAVAERDKRYKKTEIQPLYAAGNIAKMKSMEKHFEAAEKQAVLRTHHERAERVGELVRVAEEAVVAAVGKEQGEFDRLLSALKNISPDDNSDAKPDLLAATHERLHDLKTSAKDILTLFNALEIALNTTVLEAEIMQAKMENAAPAKLQQLEAEMKDGEANLKQEFERKCAIIEKDREEVDRLVAEKGVPVKVELSEEQEKERRMKAALEEAKRRNGAV</sequence>
<feature type="compositionally biased region" description="Low complexity" evidence="2">
    <location>
        <begin position="744"/>
        <end position="759"/>
    </location>
</feature>
<feature type="compositionally biased region" description="Low complexity" evidence="2">
    <location>
        <begin position="504"/>
        <end position="517"/>
    </location>
</feature>
<feature type="compositionally biased region" description="Low complexity" evidence="2">
    <location>
        <begin position="206"/>
        <end position="216"/>
    </location>
</feature>
<dbReference type="Proteomes" id="UP000799779">
    <property type="component" value="Unassembled WGS sequence"/>
</dbReference>
<keyword evidence="1" id="KW-0175">Coiled coil</keyword>
<feature type="compositionally biased region" description="Basic and acidic residues" evidence="2">
    <location>
        <begin position="1294"/>
        <end position="1305"/>
    </location>
</feature>
<feature type="compositionally biased region" description="Low complexity" evidence="2">
    <location>
        <begin position="1186"/>
        <end position="1199"/>
    </location>
</feature>
<proteinExistence type="predicted"/>
<feature type="compositionally biased region" description="Polar residues" evidence="2">
    <location>
        <begin position="13"/>
        <end position="25"/>
    </location>
</feature>
<feature type="region of interest" description="Disordered" evidence="2">
    <location>
        <begin position="550"/>
        <end position="825"/>
    </location>
</feature>
<gene>
    <name evidence="3" type="ORF">P154DRAFT_520041</name>
</gene>
<feature type="compositionally biased region" description="Low complexity" evidence="2">
    <location>
        <begin position="711"/>
        <end position="722"/>
    </location>
</feature>
<feature type="compositionally biased region" description="Polar residues" evidence="2">
    <location>
        <begin position="193"/>
        <end position="205"/>
    </location>
</feature>
<feature type="compositionally biased region" description="Polar residues" evidence="2">
    <location>
        <begin position="131"/>
        <end position="141"/>
    </location>
</feature>
<feature type="region of interest" description="Disordered" evidence="2">
    <location>
        <begin position="1246"/>
        <end position="1265"/>
    </location>
</feature>
<feature type="compositionally biased region" description="Low complexity" evidence="2">
    <location>
        <begin position="455"/>
        <end position="489"/>
    </location>
</feature>
<feature type="compositionally biased region" description="Polar residues" evidence="2">
    <location>
        <begin position="237"/>
        <end position="247"/>
    </location>
</feature>
<feature type="compositionally biased region" description="Low complexity" evidence="2">
    <location>
        <begin position="142"/>
        <end position="173"/>
    </location>
</feature>
<feature type="compositionally biased region" description="Low complexity" evidence="2">
    <location>
        <begin position="298"/>
        <end position="434"/>
    </location>
</feature>
<evidence type="ECO:0000313" key="3">
    <source>
        <dbReference type="EMBL" id="KAF2003432.1"/>
    </source>
</evidence>
<accession>A0A6A5WNY4</accession>
<feature type="coiled-coil region" evidence="1">
    <location>
        <begin position="1566"/>
        <end position="1633"/>
    </location>
</feature>
<feature type="compositionally biased region" description="Basic and acidic residues" evidence="2">
    <location>
        <begin position="1256"/>
        <end position="1265"/>
    </location>
</feature>
<feature type="compositionally biased region" description="Polar residues" evidence="2">
    <location>
        <begin position="518"/>
        <end position="537"/>
    </location>
</feature>